<protein>
    <submittedName>
        <fullName evidence="2">Uncharacterized protein</fullName>
    </submittedName>
</protein>
<reference evidence="2" key="1">
    <citation type="submission" date="2012-05" db="EMBL/GenBank/DDBJ databases">
        <authorList>
            <person name="Krishnakumar V."/>
            <person name="Cheung F."/>
            <person name="Xiao Y."/>
            <person name="Chan A."/>
            <person name="Moskal W.A."/>
            <person name="Town C.D."/>
        </authorList>
    </citation>
    <scope>NUCLEOTIDE SEQUENCE</scope>
</reference>
<evidence type="ECO:0000256" key="1">
    <source>
        <dbReference type="SAM" id="MobiDB-lite"/>
    </source>
</evidence>
<feature type="region of interest" description="Disordered" evidence="1">
    <location>
        <begin position="1"/>
        <end position="36"/>
    </location>
</feature>
<dbReference type="EMBL" id="BT137760">
    <property type="protein sequence ID" value="AFK37555.1"/>
    <property type="molecule type" value="mRNA"/>
</dbReference>
<name>I3SBB3_LOTJA</name>
<feature type="region of interest" description="Disordered" evidence="1">
    <location>
        <begin position="73"/>
        <end position="113"/>
    </location>
</feature>
<dbReference type="AlphaFoldDB" id="I3SBB3"/>
<proteinExistence type="evidence at transcript level"/>
<feature type="compositionally biased region" description="Basic and acidic residues" evidence="1">
    <location>
        <begin position="76"/>
        <end position="95"/>
    </location>
</feature>
<accession>I3SBB3</accession>
<organism evidence="2">
    <name type="scientific">Lotus japonicus</name>
    <name type="common">Lotus corniculatus var. japonicus</name>
    <dbReference type="NCBI Taxonomy" id="34305"/>
    <lineage>
        <taxon>Eukaryota</taxon>
        <taxon>Viridiplantae</taxon>
        <taxon>Streptophyta</taxon>
        <taxon>Embryophyta</taxon>
        <taxon>Tracheophyta</taxon>
        <taxon>Spermatophyta</taxon>
        <taxon>Magnoliopsida</taxon>
        <taxon>eudicotyledons</taxon>
        <taxon>Gunneridae</taxon>
        <taxon>Pentapetalae</taxon>
        <taxon>rosids</taxon>
        <taxon>fabids</taxon>
        <taxon>Fabales</taxon>
        <taxon>Fabaceae</taxon>
        <taxon>Papilionoideae</taxon>
        <taxon>50 kb inversion clade</taxon>
        <taxon>NPAAA clade</taxon>
        <taxon>Hologalegina</taxon>
        <taxon>robinioid clade</taxon>
        <taxon>Loteae</taxon>
        <taxon>Lotus</taxon>
    </lineage>
</organism>
<feature type="compositionally biased region" description="Basic and acidic residues" evidence="1">
    <location>
        <begin position="1"/>
        <end position="18"/>
    </location>
</feature>
<evidence type="ECO:0000313" key="2">
    <source>
        <dbReference type="EMBL" id="AFK37555.1"/>
    </source>
</evidence>
<sequence>MDVDSCKEDKAHNTDIKLPDVPAAADDSGNVAEGNNIDNREITLDKSVAVEIGSIQANGKDRDVENPDEVVNAVVDKPDEDVKAVDQPDSTRETTLDEGDNIQVADGKREEVN</sequence>